<sequence>MNKKISQFELTTKLQEQDLITLVQDGSNKNITSGSFTTSLSGTFATNERVDAVEEDVEILDTKVNDNYKDLSNKIVEGDTSVTTNLNSTITSYYDVLNNKIITLDTKHDTDMSEIGGTMQEWIDDIDNRSTLQQLQDALNRLTVAENTITALSELIANGGGSGSAPGYHTQSTATIFPLSGYYKGSSAAPLTTTDTLNQALSKLENQVEAVASSSGSLPVIKYGESTPPADNFLYTSLKTAEDYLNKHGDTADGKITMLQGLQAGNTFRSGWDGVGASLYPLGSKWNMELDNLFVRGNMTINELTVNEIKAVGGDILVTVADMKCIEVEELADSYKCYFDDQEGTKYNQFIVNDLAICQKFDGKNVKRYWRKVNATGSNYITLSKDVCEPGSGKPEADDEILQLGHMYESDPDYNLQMDERRNAIFISAKGDNAPRISYYKNIDTFSLADEDGVVRERVVIGGDQTKFVGTIYQTSDTGIVRVPVYRGIWVSGNTYYYYDQVSHKGSLWICMDPNGTKDEPNENDDQWQKQVSKGEDGKSGDDKAKWVEIVGDRLFLFDTPDFSGTPTPRTIHLTANVYGMENPTYEWKMLNAEGTKLSTQSSIDFPYTAMPTDSRTLSIRCTVTNSDGTTYYDDTQLAKLSNGAEGLDAYYIDLSNGTVAVPFDADGVTPLVDLSTITTDVYAYHGINPIAIKSITYSTTSGGATVSITGSKVTLTSISQKQASIDLNVTLEDGVSIVKTWYVNKVSNGENGFNGEDAAYVYMSGEQFFHYKTGKTVPENTTITLTADSFNIINPSYKWYWAIAGTYDWQLLANETNSTLVVSYNGIYFTSTKKDEISFKCVVSGAGAEFSDFMTINNVRDGENVYRGILTNENTGVPADSGGVVTDYSTATTTARLKYGSQDITDFKLTISLQTGTGSVTYTQSTQTIKCTSLTSDSAMWRIDFISPASSNKVVDSVDFVVTKSKAGVNGDVGNSPIQIFCNTSSASNKPSRPTFTYRPSSGGATSGGYIWYPDPKYSSSQTTWISSGNYDPNAGKMAYDESIGGYWTDPLPHSGKDGEKGDKGDKGDKGNTGAPGSDGWNGPSLSYRGEYSSSKYYAWTVNPDVRDVVKYGSVYYMVANGRRGLSSFKNVTPGSNTSYWSSFGASFESIATGLLFAEKATIAGMDFYNNCIAASSGRFFLDGRYESDLNNGWPIMSFGNNAVSNGVPSSRAALKIYGGGTLTVGDGTVSSNAGITGVGTGSGSIRFWAGNDFDNRGSAPFRVAQSGYLYASNANIAGNITASTANFTGNVSVGSLSGWNIPGVKTICHYGSGLRGTIYSQGGCQISSINRGGTGEYIVYHNIGHTNYVVLWQGQARTSSPYSDSAGFRGTVGVTSTSSSSFRIVCVDTDNNRHDVGGKDDAIDLVILGYAQ</sequence>
<gene>
    <name evidence="2" type="primary">gp_05812</name>
</gene>
<evidence type="ECO:0000313" key="2">
    <source>
        <dbReference type="EMBL" id="QWM89112.1"/>
    </source>
</evidence>
<keyword evidence="3" id="KW-1185">Reference proteome</keyword>
<dbReference type="KEGG" id="vg:75692183"/>
<evidence type="ECO:0000313" key="3">
    <source>
        <dbReference type="Proteomes" id="UP000827388"/>
    </source>
</evidence>
<feature type="compositionally biased region" description="Basic and acidic residues" evidence="1">
    <location>
        <begin position="533"/>
        <end position="543"/>
    </location>
</feature>
<evidence type="ECO:0000256" key="1">
    <source>
        <dbReference type="SAM" id="MobiDB-lite"/>
    </source>
</evidence>
<dbReference type="EMBL" id="MZ130475">
    <property type="protein sequence ID" value="QWM89112.1"/>
    <property type="molecule type" value="Genomic_DNA"/>
</dbReference>
<dbReference type="RefSeq" id="YP_010358684.1">
    <property type="nucleotide sequence ID" value="NC_062765.1"/>
</dbReference>
<accession>A0AAE7V3G0</accession>
<reference evidence="2 3" key="1">
    <citation type="submission" date="2021-04" db="EMBL/GenBank/DDBJ databases">
        <authorList>
            <person name="Shkoporov A.N."/>
            <person name="Stockdale S.R."/>
            <person name="Guerin E."/>
            <person name="Ross R.P."/>
            <person name="Hill C."/>
        </authorList>
    </citation>
    <scope>NUCLEOTIDE SEQUENCE [LARGE SCALE GENOMIC DNA]</scope>
    <source>
        <strain evidence="3">cr30_1</strain>
    </source>
</reference>
<organism evidence="2 3">
    <name type="scientific">uncultured phage cr30_1</name>
    <dbReference type="NCBI Taxonomy" id="2986411"/>
    <lineage>
        <taxon>Viruses</taxon>
        <taxon>Duplodnaviria</taxon>
        <taxon>Heunggongvirae</taxon>
        <taxon>Uroviricota</taxon>
        <taxon>Caudoviricetes</taxon>
        <taxon>Crassvirales</taxon>
        <taxon>Suoliviridae</taxon>
        <taxon>Boorivirinae</taxon>
        <taxon>Cohcovirus</taxon>
        <taxon>Cohcovirus splanchnicus</taxon>
    </lineage>
</organism>
<feature type="compositionally biased region" description="Basic and acidic residues" evidence="1">
    <location>
        <begin position="1056"/>
        <end position="1071"/>
    </location>
</feature>
<evidence type="ECO:0008006" key="4">
    <source>
        <dbReference type="Google" id="ProtNLM"/>
    </source>
</evidence>
<name>A0AAE7V3G0_9CAUD</name>
<protein>
    <recommendedName>
        <fullName evidence="4">Tail fiber protein</fullName>
    </recommendedName>
</protein>
<proteinExistence type="predicted"/>
<dbReference type="Proteomes" id="UP000827388">
    <property type="component" value="Segment"/>
</dbReference>
<feature type="region of interest" description="Disordered" evidence="1">
    <location>
        <begin position="517"/>
        <end position="543"/>
    </location>
</feature>
<dbReference type="GeneID" id="75692183"/>
<feature type="region of interest" description="Disordered" evidence="1">
    <location>
        <begin position="1050"/>
        <end position="1083"/>
    </location>
</feature>